<keyword evidence="6 8" id="KW-0648">Protein biosynthesis</keyword>
<accession>A0A916SY13</accession>
<protein>
    <recommendedName>
        <fullName evidence="8">Glutamate--tRNA ligase</fullName>
        <ecNumber evidence="8">6.1.1.17</ecNumber>
    </recommendedName>
    <alternativeName>
        <fullName evidence="8">Glutamyl-tRNA synthetase</fullName>
        <shortName evidence="8">GluRS</shortName>
    </alternativeName>
</protein>
<comment type="function">
    <text evidence="8">Catalyzes the attachment of glutamate to tRNA(Glu) in a two-step reaction: glutamate is first activated by ATP to form Glu-AMP and then transferred to the acceptor end of tRNA(Glu).</text>
</comment>
<dbReference type="Pfam" id="PF19269">
    <property type="entry name" value="Anticodon_2"/>
    <property type="match status" value="1"/>
</dbReference>
<dbReference type="Gene3D" id="1.10.1160.10">
    <property type="entry name" value="Glutamyl-trna Synthetase, Domain 2"/>
    <property type="match status" value="1"/>
</dbReference>
<dbReference type="InterPro" id="IPR045462">
    <property type="entry name" value="aa-tRNA-synth_I_cd-bd"/>
</dbReference>
<comment type="similarity">
    <text evidence="1 8">Belongs to the class-I aminoacyl-tRNA synthetase family. Glutamate--tRNA ligase type 1 subfamily.</text>
</comment>
<evidence type="ECO:0000259" key="10">
    <source>
        <dbReference type="Pfam" id="PF00749"/>
    </source>
</evidence>
<dbReference type="GO" id="GO:0006424">
    <property type="term" value="P:glutamyl-tRNA aminoacylation"/>
    <property type="evidence" value="ECO:0007669"/>
    <property type="project" value="UniProtKB-UniRule"/>
</dbReference>
<dbReference type="GO" id="GO:0008270">
    <property type="term" value="F:zinc ion binding"/>
    <property type="evidence" value="ECO:0007669"/>
    <property type="project" value="InterPro"/>
</dbReference>
<dbReference type="PANTHER" id="PTHR43311:SF2">
    <property type="entry name" value="GLUTAMATE--TRNA LIGASE, MITOCHONDRIAL-RELATED"/>
    <property type="match status" value="1"/>
</dbReference>
<dbReference type="CDD" id="cd00808">
    <property type="entry name" value="GluRS_core"/>
    <property type="match status" value="1"/>
</dbReference>
<keyword evidence="3 8" id="KW-0436">Ligase</keyword>
<feature type="domain" description="Aminoacyl-tRNA synthetase class I anticodon-binding" evidence="11">
    <location>
        <begin position="360"/>
        <end position="512"/>
    </location>
</feature>
<dbReference type="InterPro" id="IPR004527">
    <property type="entry name" value="Glu-tRNA-ligase_bac/mito"/>
</dbReference>
<evidence type="ECO:0000256" key="1">
    <source>
        <dbReference type="ARBA" id="ARBA00007894"/>
    </source>
</evidence>
<feature type="short sequence motif" description="'HIGH' region" evidence="8">
    <location>
        <begin position="33"/>
        <end position="43"/>
    </location>
</feature>
<feature type="region of interest" description="Disordered" evidence="9">
    <location>
        <begin position="1"/>
        <end position="36"/>
    </location>
</feature>
<comment type="subunit">
    <text evidence="8">Monomer.</text>
</comment>
<organism evidence="12 13">
    <name type="scientific">Gordonia jinhuaensis</name>
    <dbReference type="NCBI Taxonomy" id="1517702"/>
    <lineage>
        <taxon>Bacteria</taxon>
        <taxon>Bacillati</taxon>
        <taxon>Actinomycetota</taxon>
        <taxon>Actinomycetes</taxon>
        <taxon>Mycobacteriales</taxon>
        <taxon>Gordoniaceae</taxon>
        <taxon>Gordonia</taxon>
    </lineage>
</organism>
<evidence type="ECO:0000256" key="8">
    <source>
        <dbReference type="HAMAP-Rule" id="MF_00022"/>
    </source>
</evidence>
<evidence type="ECO:0000259" key="11">
    <source>
        <dbReference type="Pfam" id="PF19269"/>
    </source>
</evidence>
<name>A0A916SY13_9ACTN</name>
<comment type="catalytic activity">
    <reaction evidence="8">
        <text>tRNA(Glu) + L-glutamate + ATP = L-glutamyl-tRNA(Glu) + AMP + diphosphate</text>
        <dbReference type="Rhea" id="RHEA:23540"/>
        <dbReference type="Rhea" id="RHEA-COMP:9663"/>
        <dbReference type="Rhea" id="RHEA-COMP:9680"/>
        <dbReference type="ChEBI" id="CHEBI:29985"/>
        <dbReference type="ChEBI" id="CHEBI:30616"/>
        <dbReference type="ChEBI" id="CHEBI:33019"/>
        <dbReference type="ChEBI" id="CHEBI:78442"/>
        <dbReference type="ChEBI" id="CHEBI:78520"/>
        <dbReference type="ChEBI" id="CHEBI:456215"/>
        <dbReference type="EC" id="6.1.1.17"/>
    </reaction>
</comment>
<dbReference type="SUPFAM" id="SSF52374">
    <property type="entry name" value="Nucleotidylyl transferase"/>
    <property type="match status" value="1"/>
</dbReference>
<dbReference type="GO" id="GO:0005829">
    <property type="term" value="C:cytosol"/>
    <property type="evidence" value="ECO:0007669"/>
    <property type="project" value="TreeGrafter"/>
</dbReference>
<dbReference type="InterPro" id="IPR000924">
    <property type="entry name" value="Glu/Gln-tRNA-synth"/>
</dbReference>
<evidence type="ECO:0000313" key="13">
    <source>
        <dbReference type="Proteomes" id="UP000621454"/>
    </source>
</evidence>
<dbReference type="AlphaFoldDB" id="A0A916SY13"/>
<reference evidence="12" key="1">
    <citation type="journal article" date="2014" name="Int. J. Syst. Evol. Microbiol.">
        <title>Complete genome sequence of Corynebacterium casei LMG S-19264T (=DSM 44701T), isolated from a smear-ripened cheese.</title>
        <authorList>
            <consortium name="US DOE Joint Genome Institute (JGI-PGF)"/>
            <person name="Walter F."/>
            <person name="Albersmeier A."/>
            <person name="Kalinowski J."/>
            <person name="Ruckert C."/>
        </authorList>
    </citation>
    <scope>NUCLEOTIDE SEQUENCE</scope>
    <source>
        <strain evidence="12">CGMCC 1.12827</strain>
    </source>
</reference>
<dbReference type="FunFam" id="3.40.50.620:FF:000149">
    <property type="entry name" value="Glutamate--tRNA ligase"/>
    <property type="match status" value="1"/>
</dbReference>
<evidence type="ECO:0000256" key="2">
    <source>
        <dbReference type="ARBA" id="ARBA00022490"/>
    </source>
</evidence>
<feature type="binding site" evidence="8">
    <location>
        <position position="280"/>
    </location>
    <ligand>
        <name>ATP</name>
        <dbReference type="ChEBI" id="CHEBI:30616"/>
    </ligand>
</feature>
<evidence type="ECO:0000256" key="5">
    <source>
        <dbReference type="ARBA" id="ARBA00022840"/>
    </source>
</evidence>
<evidence type="ECO:0000313" key="12">
    <source>
        <dbReference type="EMBL" id="GGB22740.1"/>
    </source>
</evidence>
<dbReference type="InterPro" id="IPR020061">
    <property type="entry name" value="Glu_tRNA_lig_a-bdl"/>
</dbReference>
<feature type="compositionally biased region" description="Polar residues" evidence="9">
    <location>
        <begin position="8"/>
        <end position="24"/>
    </location>
</feature>
<feature type="short sequence motif" description="'KMSKS' region" evidence="8">
    <location>
        <begin position="277"/>
        <end position="281"/>
    </location>
</feature>
<dbReference type="NCBIfam" id="TIGR00464">
    <property type="entry name" value="gltX_bact"/>
    <property type="match status" value="1"/>
</dbReference>
<comment type="caution">
    <text evidence="8">Lacks conserved residue(s) required for the propagation of feature annotation.</text>
</comment>
<comment type="caution">
    <text evidence="12">The sequence shown here is derived from an EMBL/GenBank/DDBJ whole genome shotgun (WGS) entry which is preliminary data.</text>
</comment>
<dbReference type="EC" id="6.1.1.17" evidence="8"/>
<dbReference type="Gene3D" id="1.10.10.350">
    <property type="match status" value="1"/>
</dbReference>
<dbReference type="Gene3D" id="1.10.8.70">
    <property type="entry name" value="Glutamate-tRNA synthetase, class I, anticodon-binding domain 1"/>
    <property type="match status" value="1"/>
</dbReference>
<evidence type="ECO:0000256" key="3">
    <source>
        <dbReference type="ARBA" id="ARBA00022598"/>
    </source>
</evidence>
<evidence type="ECO:0000256" key="9">
    <source>
        <dbReference type="SAM" id="MobiDB-lite"/>
    </source>
</evidence>
<dbReference type="InterPro" id="IPR008925">
    <property type="entry name" value="aa_tRNA-synth_I_cd-bd_sf"/>
</dbReference>
<dbReference type="InterPro" id="IPR014729">
    <property type="entry name" value="Rossmann-like_a/b/a_fold"/>
</dbReference>
<keyword evidence="13" id="KW-1185">Reference proteome</keyword>
<dbReference type="RefSeq" id="WP_188585368.1">
    <property type="nucleotide sequence ID" value="NZ_BMGC01000004.1"/>
</dbReference>
<feature type="domain" description="Glutamyl/glutaminyl-tRNA synthetase class Ib catalytic" evidence="10">
    <location>
        <begin position="26"/>
        <end position="343"/>
    </location>
</feature>
<dbReference type="GO" id="GO:0000049">
    <property type="term" value="F:tRNA binding"/>
    <property type="evidence" value="ECO:0007669"/>
    <property type="project" value="InterPro"/>
</dbReference>
<keyword evidence="5 8" id="KW-0067">ATP-binding</keyword>
<dbReference type="PRINTS" id="PR00987">
    <property type="entry name" value="TRNASYNTHGLU"/>
</dbReference>
<dbReference type="Gene3D" id="3.40.50.620">
    <property type="entry name" value="HUPs"/>
    <property type="match status" value="1"/>
</dbReference>
<dbReference type="Proteomes" id="UP000621454">
    <property type="component" value="Unassembled WGS sequence"/>
</dbReference>
<dbReference type="Gene3D" id="3.90.800.10">
    <property type="entry name" value="Glutamyl-tRNA Synthetase, Domain 3"/>
    <property type="match status" value="1"/>
</dbReference>
<keyword evidence="7 8" id="KW-0030">Aminoacyl-tRNA synthetase</keyword>
<comment type="subcellular location">
    <subcellularLocation>
        <location evidence="8">Cytoplasm</location>
    </subcellularLocation>
</comment>
<dbReference type="InterPro" id="IPR049940">
    <property type="entry name" value="GluQ/Sye"/>
</dbReference>
<dbReference type="GO" id="GO:0005524">
    <property type="term" value="F:ATP binding"/>
    <property type="evidence" value="ECO:0007669"/>
    <property type="project" value="UniProtKB-UniRule"/>
</dbReference>
<sequence length="522" mass="57395">MSSHDVDSTPQSAPADAGSSTAAPTQVRVRFSPSPTGTPHVGLARTALFNFAHARHTGGTFVFRIEDTDAARDSQESYEAILDALRWLGLDWDEGPEVGGPYAPYRQSERGDLYRAVVAELLEAGEAYEAYSTAEEVEARHRAAGRDPKLGYDNFDRDLTDEQRAAFRAEGRNPVVRLKMPDHDITWDDLVRGSTTIKAGTVPDYALTRGNGDPLYTLVNPVDDAAMKITHVLRGEDLLPSTPRQIALYEALMRIGRAEWVPEFGHLPFVMGEGNKKLSKRDPQSSLFHHRDRGFIREGLINYLALLGWGISDDHDVFGIDEMIEAFDVRRVNSNPARFDQKKADAINAEHIRRLSPEDFAARLRAYLIEHGKLVEPIDDATFATVAELVQTRIQVLSEAWPLISFLYVGTDNDPEHASFAVDEASARKNLGSDAAPVLAAAIEALEGVTDWSTSAIEDALKTALVEGLELKPRKAFGPVRVAVTGSHISPPLFESIELLGRDVTVDRLRSAAQNLPSPADL</sequence>
<dbReference type="SUPFAM" id="SSF48163">
    <property type="entry name" value="An anticodon-binding domain of class I aminoacyl-tRNA synthetases"/>
    <property type="match status" value="1"/>
</dbReference>
<dbReference type="HAMAP" id="MF_00022">
    <property type="entry name" value="Glu_tRNA_synth_type1"/>
    <property type="match status" value="1"/>
</dbReference>
<dbReference type="InterPro" id="IPR020058">
    <property type="entry name" value="Glu/Gln-tRNA-synth_Ib_cat-dom"/>
</dbReference>
<proteinExistence type="inferred from homology"/>
<dbReference type="InterPro" id="IPR020751">
    <property type="entry name" value="aa-tRNA-synth_I_codon-bd_sub2"/>
</dbReference>
<evidence type="ECO:0000256" key="4">
    <source>
        <dbReference type="ARBA" id="ARBA00022741"/>
    </source>
</evidence>
<dbReference type="Pfam" id="PF00749">
    <property type="entry name" value="tRNA-synt_1c"/>
    <property type="match status" value="1"/>
</dbReference>
<evidence type="ECO:0000256" key="7">
    <source>
        <dbReference type="ARBA" id="ARBA00023146"/>
    </source>
</evidence>
<dbReference type="InterPro" id="IPR033910">
    <property type="entry name" value="GluRS_core"/>
</dbReference>
<evidence type="ECO:0000256" key="6">
    <source>
        <dbReference type="ARBA" id="ARBA00022917"/>
    </source>
</evidence>
<keyword evidence="4 8" id="KW-0547">Nucleotide-binding</keyword>
<keyword evidence="2 8" id="KW-0963">Cytoplasm</keyword>
<reference evidence="12" key="2">
    <citation type="submission" date="2020-09" db="EMBL/GenBank/DDBJ databases">
        <authorList>
            <person name="Sun Q."/>
            <person name="Zhou Y."/>
        </authorList>
    </citation>
    <scope>NUCLEOTIDE SEQUENCE</scope>
    <source>
        <strain evidence="12">CGMCC 1.12827</strain>
    </source>
</reference>
<dbReference type="InterPro" id="IPR020752">
    <property type="entry name" value="Glu-tRNA-synth_I_codon-bd_sub1"/>
</dbReference>
<gene>
    <name evidence="8 12" type="primary">gltX</name>
    <name evidence="12" type="ORF">GCM10011489_08720</name>
</gene>
<dbReference type="PANTHER" id="PTHR43311">
    <property type="entry name" value="GLUTAMATE--TRNA LIGASE"/>
    <property type="match status" value="1"/>
</dbReference>
<dbReference type="EMBL" id="BMGC01000004">
    <property type="protein sequence ID" value="GGB22740.1"/>
    <property type="molecule type" value="Genomic_DNA"/>
</dbReference>
<dbReference type="GO" id="GO:0004818">
    <property type="term" value="F:glutamate-tRNA ligase activity"/>
    <property type="evidence" value="ECO:0007669"/>
    <property type="project" value="UniProtKB-UniRule"/>
</dbReference>